<comment type="caution">
    <text evidence="1">The sequence shown here is derived from an EMBL/GenBank/DDBJ whole genome shotgun (WGS) entry which is preliminary data.</text>
</comment>
<name>A0ABS9V150_9BACT</name>
<gene>
    <name evidence="1" type="ORF">MM239_10985</name>
</gene>
<evidence type="ECO:0000313" key="1">
    <source>
        <dbReference type="EMBL" id="MCH7409920.1"/>
    </source>
</evidence>
<dbReference type="EMBL" id="JAKZGP010000026">
    <property type="protein sequence ID" value="MCH7409920.1"/>
    <property type="molecule type" value="Genomic_DNA"/>
</dbReference>
<reference evidence="1" key="1">
    <citation type="submission" date="2022-03" db="EMBL/GenBank/DDBJ databases">
        <title>De novo assembled genomes of Belliella spp. (Cyclobacteriaceae) strains.</title>
        <authorList>
            <person name="Szabo A."/>
            <person name="Korponai K."/>
            <person name="Felfoldi T."/>
        </authorList>
    </citation>
    <scope>NUCLEOTIDE SEQUENCE</scope>
    <source>
        <strain evidence="1">DSM 111904</strain>
    </source>
</reference>
<sequence>MNILKSCVIVIRTSTYKKGIIKKKLADKLNTDSKKACEIAKESKLFNNPSSNVYSFIEELENAKKLE</sequence>
<keyword evidence="2" id="KW-1185">Reference proteome</keyword>
<organism evidence="1 2">
    <name type="scientific">Belliella filtrata</name>
    <dbReference type="NCBI Taxonomy" id="2923435"/>
    <lineage>
        <taxon>Bacteria</taxon>
        <taxon>Pseudomonadati</taxon>
        <taxon>Bacteroidota</taxon>
        <taxon>Cytophagia</taxon>
        <taxon>Cytophagales</taxon>
        <taxon>Cyclobacteriaceae</taxon>
        <taxon>Belliella</taxon>
    </lineage>
</organism>
<dbReference type="RefSeq" id="WP_241348290.1">
    <property type="nucleotide sequence ID" value="NZ_JAKZGP010000026.1"/>
</dbReference>
<protein>
    <submittedName>
        <fullName evidence="1">Uncharacterized protein</fullName>
    </submittedName>
</protein>
<proteinExistence type="predicted"/>
<dbReference type="Proteomes" id="UP001165489">
    <property type="component" value="Unassembled WGS sequence"/>
</dbReference>
<accession>A0ABS9V150</accession>
<evidence type="ECO:0000313" key="2">
    <source>
        <dbReference type="Proteomes" id="UP001165489"/>
    </source>
</evidence>